<gene>
    <name evidence="1" type="ORF">EZS28_012376</name>
</gene>
<evidence type="ECO:0000313" key="2">
    <source>
        <dbReference type="Proteomes" id="UP000324800"/>
    </source>
</evidence>
<dbReference type="EMBL" id="SNRW01002660">
    <property type="protein sequence ID" value="KAA6392095.1"/>
    <property type="molecule type" value="Genomic_DNA"/>
</dbReference>
<feature type="non-terminal residue" evidence="1">
    <location>
        <position position="14"/>
    </location>
</feature>
<comment type="caution">
    <text evidence="1">The sequence shown here is derived from an EMBL/GenBank/DDBJ whole genome shotgun (WGS) entry which is preliminary data.</text>
</comment>
<name>A0A5J4WC02_9EUKA</name>
<reference evidence="1 2" key="1">
    <citation type="submission" date="2019-03" db="EMBL/GenBank/DDBJ databases">
        <title>Single cell metagenomics reveals metabolic interactions within the superorganism composed of flagellate Streblomastix strix and complex community of Bacteroidetes bacteria on its surface.</title>
        <authorList>
            <person name="Treitli S.C."/>
            <person name="Kolisko M."/>
            <person name="Husnik F."/>
            <person name="Keeling P."/>
            <person name="Hampl V."/>
        </authorList>
    </citation>
    <scope>NUCLEOTIDE SEQUENCE [LARGE SCALE GENOMIC DNA]</scope>
    <source>
        <strain evidence="1">ST1C</strain>
    </source>
</reference>
<dbReference type="Proteomes" id="UP000324800">
    <property type="component" value="Unassembled WGS sequence"/>
</dbReference>
<protein>
    <submittedName>
        <fullName evidence="1">Uncharacterized protein</fullName>
    </submittedName>
</protein>
<evidence type="ECO:0000313" key="1">
    <source>
        <dbReference type="EMBL" id="KAA6392095.1"/>
    </source>
</evidence>
<accession>A0A5J4WC02</accession>
<organism evidence="1 2">
    <name type="scientific">Streblomastix strix</name>
    <dbReference type="NCBI Taxonomy" id="222440"/>
    <lineage>
        <taxon>Eukaryota</taxon>
        <taxon>Metamonada</taxon>
        <taxon>Preaxostyla</taxon>
        <taxon>Oxymonadida</taxon>
        <taxon>Streblomastigidae</taxon>
        <taxon>Streblomastix</taxon>
    </lineage>
</organism>
<sequence>MLADIEQVHTHIKK</sequence>
<proteinExistence type="predicted"/>